<dbReference type="InterPro" id="IPR018368">
    <property type="entry name" value="ClpA/B_CS1"/>
</dbReference>
<dbReference type="InterPro" id="IPR017730">
    <property type="entry name" value="Chaperonin_ClpB"/>
</dbReference>
<keyword evidence="6 9" id="KW-0143">Chaperone</keyword>
<dbReference type="GO" id="GO:0016887">
    <property type="term" value="F:ATP hydrolysis activity"/>
    <property type="evidence" value="ECO:0007669"/>
    <property type="project" value="InterPro"/>
</dbReference>
<evidence type="ECO:0000313" key="12">
    <source>
        <dbReference type="EMBL" id="OGD34015.1"/>
    </source>
</evidence>
<dbReference type="Gene3D" id="1.10.8.60">
    <property type="match status" value="1"/>
</dbReference>
<dbReference type="Pfam" id="PF10431">
    <property type="entry name" value="ClpB_D2-small"/>
    <property type="match status" value="1"/>
</dbReference>
<keyword evidence="10" id="KW-0346">Stress response</keyword>
<name>A0A1F5BTS8_9BACT</name>
<comment type="similarity">
    <text evidence="1 9">Belongs to the ClpA/ClpB family.</text>
</comment>
<evidence type="ECO:0000313" key="13">
    <source>
        <dbReference type="Proteomes" id="UP000176650"/>
    </source>
</evidence>
<dbReference type="InterPro" id="IPR041546">
    <property type="entry name" value="ClpA/ClpB_AAA_lid"/>
</dbReference>
<feature type="domain" description="Clp R" evidence="11">
    <location>
        <begin position="3"/>
        <end position="148"/>
    </location>
</feature>
<accession>A0A1F5BTS8</accession>
<dbReference type="InterPro" id="IPR001270">
    <property type="entry name" value="ClpA/B"/>
</dbReference>
<keyword evidence="10" id="KW-0963">Cytoplasm</keyword>
<keyword evidence="3 9" id="KW-0547">Nucleotide-binding</keyword>
<dbReference type="CDD" id="cd19499">
    <property type="entry name" value="RecA-like_ClpB_Hsp104-like"/>
    <property type="match status" value="1"/>
</dbReference>
<dbReference type="Pfam" id="PF00004">
    <property type="entry name" value="AAA"/>
    <property type="match status" value="1"/>
</dbReference>
<evidence type="ECO:0000256" key="2">
    <source>
        <dbReference type="ARBA" id="ARBA00022737"/>
    </source>
</evidence>
<comment type="caution">
    <text evidence="12">The sequence shown here is derived from an EMBL/GenBank/DDBJ whole genome shotgun (WGS) entry which is preliminary data.</text>
</comment>
<reference evidence="12 13" key="1">
    <citation type="journal article" date="2016" name="Nat. Commun.">
        <title>Thousands of microbial genomes shed light on interconnected biogeochemical processes in an aquifer system.</title>
        <authorList>
            <person name="Anantharaman K."/>
            <person name="Brown C.T."/>
            <person name="Hug L.A."/>
            <person name="Sharon I."/>
            <person name="Castelle C.J."/>
            <person name="Probst A.J."/>
            <person name="Thomas B.C."/>
            <person name="Singh A."/>
            <person name="Wilkins M.J."/>
            <person name="Karaoz U."/>
            <person name="Brodie E.L."/>
            <person name="Williams K.H."/>
            <person name="Hubbard S.S."/>
            <person name="Banfield J.F."/>
        </authorList>
    </citation>
    <scope>NUCLEOTIDE SEQUENCE [LARGE SCALE GENOMIC DNA]</scope>
</reference>
<dbReference type="Gene3D" id="3.40.50.300">
    <property type="entry name" value="P-loop containing nucleotide triphosphate hydrolases"/>
    <property type="match status" value="3"/>
</dbReference>
<proteinExistence type="inferred from homology"/>
<keyword evidence="2 8" id="KW-0677">Repeat</keyword>
<gene>
    <name evidence="10" type="primary">clpB</name>
    <name evidence="12" type="ORF">A2988_00840</name>
</gene>
<dbReference type="EMBL" id="MEYS01000002">
    <property type="protein sequence ID" value="OGD34015.1"/>
    <property type="molecule type" value="Genomic_DNA"/>
</dbReference>
<dbReference type="PROSITE" id="PS00870">
    <property type="entry name" value="CLPAB_1"/>
    <property type="match status" value="1"/>
</dbReference>
<evidence type="ECO:0000256" key="10">
    <source>
        <dbReference type="RuleBase" id="RU362034"/>
    </source>
</evidence>
<dbReference type="CDD" id="cd00009">
    <property type="entry name" value="AAA"/>
    <property type="match status" value="1"/>
</dbReference>
<dbReference type="PROSITE" id="PS51903">
    <property type="entry name" value="CLP_R"/>
    <property type="match status" value="1"/>
</dbReference>
<dbReference type="SMART" id="SM00382">
    <property type="entry name" value="AAA"/>
    <property type="match status" value="2"/>
</dbReference>
<dbReference type="SUPFAM" id="SSF81923">
    <property type="entry name" value="Double Clp-N motif"/>
    <property type="match status" value="1"/>
</dbReference>
<dbReference type="GO" id="GO:0042026">
    <property type="term" value="P:protein refolding"/>
    <property type="evidence" value="ECO:0007669"/>
    <property type="project" value="UniProtKB-UniRule"/>
</dbReference>
<comment type="subunit">
    <text evidence="10">Homohexamer; The oligomerization is ATP-dependent.</text>
</comment>
<dbReference type="SUPFAM" id="SSF52540">
    <property type="entry name" value="P-loop containing nucleoside triphosphate hydrolases"/>
    <property type="match status" value="2"/>
</dbReference>
<keyword evidence="5 10" id="KW-0175">Coiled coil</keyword>
<dbReference type="Pfam" id="PF07724">
    <property type="entry name" value="AAA_2"/>
    <property type="match status" value="1"/>
</dbReference>
<dbReference type="NCBIfam" id="TIGR03346">
    <property type="entry name" value="chaperone_ClpB"/>
    <property type="match status" value="1"/>
</dbReference>
<dbReference type="SMART" id="SM01086">
    <property type="entry name" value="ClpB_D2-small"/>
    <property type="match status" value="1"/>
</dbReference>
<dbReference type="InterPro" id="IPR050130">
    <property type="entry name" value="ClpA_ClpB"/>
</dbReference>
<dbReference type="Pfam" id="PF02861">
    <property type="entry name" value="Clp_N"/>
    <property type="match status" value="1"/>
</dbReference>
<dbReference type="PANTHER" id="PTHR11638">
    <property type="entry name" value="ATP-DEPENDENT CLP PROTEASE"/>
    <property type="match status" value="1"/>
</dbReference>
<evidence type="ECO:0000256" key="8">
    <source>
        <dbReference type="PROSITE-ProRule" id="PRU01251"/>
    </source>
</evidence>
<dbReference type="PRINTS" id="PR00300">
    <property type="entry name" value="CLPPROTEASEA"/>
</dbReference>
<dbReference type="FunFam" id="3.40.50.300:FF:000025">
    <property type="entry name" value="ATP-dependent Clp protease subunit"/>
    <property type="match status" value="1"/>
</dbReference>
<organism evidence="12 13">
    <name type="scientific">Candidatus Azambacteria bacterium RIFCSPLOWO2_01_FULL_46_25</name>
    <dbReference type="NCBI Taxonomy" id="1797298"/>
    <lineage>
        <taxon>Bacteria</taxon>
        <taxon>Candidatus Azamiibacteriota</taxon>
    </lineage>
</organism>
<feature type="coiled-coil region" evidence="10">
    <location>
        <begin position="407"/>
        <end position="535"/>
    </location>
</feature>
<dbReference type="STRING" id="1797298.A2988_00840"/>
<dbReference type="AlphaFoldDB" id="A0A1F5BTS8"/>
<evidence type="ECO:0000256" key="7">
    <source>
        <dbReference type="ARBA" id="ARBA00026057"/>
    </source>
</evidence>
<evidence type="ECO:0000256" key="9">
    <source>
        <dbReference type="RuleBase" id="RU004432"/>
    </source>
</evidence>
<dbReference type="FunFam" id="3.40.50.300:FF:000120">
    <property type="entry name" value="ATP-dependent chaperone ClpB"/>
    <property type="match status" value="1"/>
</dbReference>
<dbReference type="InterPro" id="IPR019489">
    <property type="entry name" value="Clp_ATPase_C"/>
</dbReference>
<dbReference type="InterPro" id="IPR003959">
    <property type="entry name" value="ATPase_AAA_core"/>
</dbReference>
<dbReference type="InterPro" id="IPR028299">
    <property type="entry name" value="ClpA/B_CS2"/>
</dbReference>
<evidence type="ECO:0000256" key="3">
    <source>
        <dbReference type="ARBA" id="ARBA00022741"/>
    </source>
</evidence>
<comment type="subcellular location">
    <subcellularLocation>
        <location evidence="10">Cytoplasm</location>
    </subcellularLocation>
</comment>
<dbReference type="InterPro" id="IPR027417">
    <property type="entry name" value="P-loop_NTPase"/>
</dbReference>
<dbReference type="GO" id="GO:0034605">
    <property type="term" value="P:cellular response to heat"/>
    <property type="evidence" value="ECO:0007669"/>
    <property type="project" value="TreeGrafter"/>
</dbReference>
<keyword evidence="4 9" id="KW-0067">ATP-binding</keyword>
<dbReference type="InterPro" id="IPR036628">
    <property type="entry name" value="Clp_N_dom_sf"/>
</dbReference>
<evidence type="ECO:0000256" key="6">
    <source>
        <dbReference type="ARBA" id="ARBA00023186"/>
    </source>
</evidence>
<evidence type="ECO:0000259" key="11">
    <source>
        <dbReference type="PROSITE" id="PS51903"/>
    </source>
</evidence>
<comment type="function">
    <text evidence="10">Part of a stress-induced multi-chaperone system, it is involved in the recovery of the cell from heat-induced damage, in cooperation with DnaK, DnaJ and GrpE.</text>
</comment>
<dbReference type="Pfam" id="PF17871">
    <property type="entry name" value="AAA_lid_9"/>
    <property type="match status" value="1"/>
</dbReference>
<dbReference type="PANTHER" id="PTHR11638:SF18">
    <property type="entry name" value="HEAT SHOCK PROTEIN 104"/>
    <property type="match status" value="1"/>
</dbReference>
<dbReference type="Proteomes" id="UP000176650">
    <property type="component" value="Unassembled WGS sequence"/>
</dbReference>
<dbReference type="Gene3D" id="1.10.1780.10">
    <property type="entry name" value="Clp, N-terminal domain"/>
    <property type="match status" value="1"/>
</dbReference>
<sequence length="872" mass="98132">MQFNRFTTKAQEALFKAQEIASAHAQFQVDALHLLASLIRQEESVVTTILAKLEINVELLKSQTERDIETLERSPTNVPFGQVYVTQELAKVFEKSTHISALLKDEFISTEHLFLALLEVDSKAKSILTAFRVDSDAALKILATVRGAQRVTDPEPEAKYQVLEKYAKNLTQLAREKKLDPVIGRDNEIRRVMQVLSRRTKNNPVLIGEPGTGKTAIAEGLAQRIVNEDVPESLQGKDIIALDLGSLVAGTKYRGEFEDRLKAVLKEVNRLAGKIILFIDELHMIVGAGAAEGSIDAANMLKPALARGELRAIGATTIKEYQKYIEKDQALERRFQPIMVHEPTVSDTIAILRGIKEKYEMHHGVRITDLALVAAANLSHKYISDRFLPDKAIDLIDEAASALRMEIDSMPQELDQLKRAMIKLEIEQEALKTESDAVSKDRLKTVKKAVAELKEKSRDLELQWKTEKDSISRIREMKKEIDALRSQAEIKERVADLQKVAEIRYGKIPDIEKQIAEEETKLRQIQKSRRILKEEVSEEDIANVVSKWTGIQVSKMLEEEAKRLLDMENVLHNRVIGQDEAITAVSHAIRRSKAGIGDRKKPIGTFMFLGPTGVGKTELAKAIAEFMFQSENAIIRLDMSEYMERHSVSKMIGSPPGYVGYEEGGQLTESVRRRPYSVILFDEIEKAHPETFNMLLQILDEGNLTDAKGRKVNFKNTVIIMTSNVGSELILEAGMLGFSEKKTERLEHKDIADRIKTSLKTTFKPEFLNRIDDIIVFHQLSVENLMDIAELNLKKVAENLAEKQIKLKTNKKVKELLVNACKDVQYGARPLKRIIEQYILNPVSEKILEGSVIEGSVVALDVKNDTIAVEVA</sequence>
<evidence type="ECO:0000256" key="4">
    <source>
        <dbReference type="ARBA" id="ARBA00022840"/>
    </source>
</evidence>
<dbReference type="InterPro" id="IPR004176">
    <property type="entry name" value="Clp_R_N"/>
</dbReference>
<dbReference type="GO" id="GO:0005737">
    <property type="term" value="C:cytoplasm"/>
    <property type="evidence" value="ECO:0007669"/>
    <property type="project" value="UniProtKB-SubCell"/>
</dbReference>
<comment type="subunit">
    <text evidence="7">Homohexamer. The oligomerization is ATP-dependent.</text>
</comment>
<evidence type="ECO:0000256" key="1">
    <source>
        <dbReference type="ARBA" id="ARBA00008675"/>
    </source>
</evidence>
<dbReference type="PROSITE" id="PS00871">
    <property type="entry name" value="CLPAB_2"/>
    <property type="match status" value="1"/>
</dbReference>
<dbReference type="FunFam" id="3.40.50.300:FF:000010">
    <property type="entry name" value="Chaperone clpB 1, putative"/>
    <property type="match status" value="1"/>
</dbReference>
<evidence type="ECO:0000256" key="5">
    <source>
        <dbReference type="ARBA" id="ARBA00023054"/>
    </source>
</evidence>
<dbReference type="InterPro" id="IPR003593">
    <property type="entry name" value="AAA+_ATPase"/>
</dbReference>
<protein>
    <recommendedName>
        <fullName evidence="10">Chaperone protein ClpB</fullName>
    </recommendedName>
</protein>
<dbReference type="GO" id="GO:0005524">
    <property type="term" value="F:ATP binding"/>
    <property type="evidence" value="ECO:0007669"/>
    <property type="project" value="UniProtKB-UniRule"/>
</dbReference>